<evidence type="ECO:0000256" key="3">
    <source>
        <dbReference type="ARBA" id="ARBA00022801"/>
    </source>
</evidence>
<organism evidence="6 7">
    <name type="scientific">Microbacterium aurum</name>
    <dbReference type="NCBI Taxonomy" id="36805"/>
    <lineage>
        <taxon>Bacteria</taxon>
        <taxon>Bacillati</taxon>
        <taxon>Actinomycetota</taxon>
        <taxon>Actinomycetes</taxon>
        <taxon>Micrococcales</taxon>
        <taxon>Microbacteriaceae</taxon>
        <taxon>Microbacterium</taxon>
    </lineage>
</organism>
<dbReference type="Pfam" id="PF00293">
    <property type="entry name" value="NUDIX"/>
    <property type="match status" value="1"/>
</dbReference>
<dbReference type="Gene3D" id="3.90.79.10">
    <property type="entry name" value="Nucleoside Triphosphate Pyrophosphohydrolase"/>
    <property type="match status" value="1"/>
</dbReference>
<evidence type="ECO:0000256" key="1">
    <source>
        <dbReference type="ARBA" id="ARBA00001946"/>
    </source>
</evidence>
<keyword evidence="7" id="KW-1185">Reference proteome</keyword>
<dbReference type="PRINTS" id="PR00502">
    <property type="entry name" value="NUDIXFAMILY"/>
</dbReference>
<dbReference type="AlphaFoldDB" id="A0A1P8U5F7"/>
<dbReference type="PANTHER" id="PTHR43046">
    <property type="entry name" value="GDP-MANNOSE MANNOSYL HYDROLASE"/>
    <property type="match status" value="1"/>
</dbReference>
<gene>
    <name evidence="6" type="ORF">BOH66_02870</name>
</gene>
<evidence type="ECO:0000259" key="5">
    <source>
        <dbReference type="PROSITE" id="PS51462"/>
    </source>
</evidence>
<evidence type="ECO:0000313" key="6">
    <source>
        <dbReference type="EMBL" id="APZ33343.1"/>
    </source>
</evidence>
<dbReference type="InterPro" id="IPR000086">
    <property type="entry name" value="NUDIX_hydrolase_dom"/>
</dbReference>
<comment type="similarity">
    <text evidence="2 4">Belongs to the Nudix hydrolase family.</text>
</comment>
<dbReference type="SUPFAM" id="SSF55154">
    <property type="entry name" value="CYTH-like phosphatases"/>
    <property type="match status" value="1"/>
</dbReference>
<dbReference type="Proteomes" id="UP000187185">
    <property type="component" value="Chromosome"/>
</dbReference>
<dbReference type="InterPro" id="IPR015797">
    <property type="entry name" value="NUDIX_hydrolase-like_dom_sf"/>
</dbReference>
<dbReference type="RefSeq" id="WP_076689113.1">
    <property type="nucleotide sequence ID" value="NZ_CP018762.1"/>
</dbReference>
<keyword evidence="3 4" id="KW-0378">Hydrolase</keyword>
<proteinExistence type="inferred from homology"/>
<feature type="domain" description="Nudix hydrolase" evidence="5">
    <location>
        <begin position="7"/>
        <end position="142"/>
    </location>
</feature>
<dbReference type="STRING" id="36805.BOH66_02870"/>
<evidence type="ECO:0000313" key="7">
    <source>
        <dbReference type="Proteomes" id="UP000187185"/>
    </source>
</evidence>
<dbReference type="PROSITE" id="PS00893">
    <property type="entry name" value="NUDIX_BOX"/>
    <property type="match status" value="1"/>
</dbReference>
<dbReference type="GO" id="GO:0016787">
    <property type="term" value="F:hydrolase activity"/>
    <property type="evidence" value="ECO:0007669"/>
    <property type="project" value="UniProtKB-KW"/>
</dbReference>
<comment type="cofactor">
    <cofactor evidence="1">
        <name>Mg(2+)</name>
        <dbReference type="ChEBI" id="CHEBI:18420"/>
    </cofactor>
</comment>
<sequence>MHFTEYDTRLAAYVLLTDERRVLLTWFRGDELNPPCWTLPGGGIEFDESLRDAAIRETYEETGYHVSVQRILADSYETAPATSDSRPFRSQRFLYAGTITGGMLGTTETDGSTEFARWMPISELHELESRGTIVDMAIDVLLTGESSASEAASDAQERDHPLKYAVVERERRYVLLSLPDGVTSTRDIIDRYVIGTRLSLREVHDADGTVTHKLSHKIRLGPGPHEVACTNLYLNDQEWNLLNSLPAHTLRKRRHIARQGGTTVAIDQHEDGSLVAEIDDGGQTPADIPDWLDTLQDVTNDEAWTGAGLALARGTAQPAAR</sequence>
<dbReference type="PANTHER" id="PTHR43046:SF16">
    <property type="entry name" value="ADP-RIBOSE PYROPHOSPHATASE YJHB-RELATED"/>
    <property type="match status" value="1"/>
</dbReference>
<evidence type="ECO:0000256" key="4">
    <source>
        <dbReference type="RuleBase" id="RU003476"/>
    </source>
</evidence>
<dbReference type="InterPro" id="IPR033469">
    <property type="entry name" value="CYTH-like_dom_sf"/>
</dbReference>
<accession>A0A1P8U5F7</accession>
<dbReference type="KEGG" id="maur:BOH66_02870"/>
<dbReference type="CDD" id="cd02883">
    <property type="entry name" value="NUDIX_Hydrolase"/>
    <property type="match status" value="1"/>
</dbReference>
<name>A0A1P8U5F7_9MICO</name>
<dbReference type="InterPro" id="IPR020476">
    <property type="entry name" value="Nudix_hydrolase"/>
</dbReference>
<protein>
    <recommendedName>
        <fullName evidence="5">Nudix hydrolase domain-containing protein</fullName>
    </recommendedName>
</protein>
<dbReference type="EMBL" id="CP018762">
    <property type="protein sequence ID" value="APZ33343.1"/>
    <property type="molecule type" value="Genomic_DNA"/>
</dbReference>
<dbReference type="Gene3D" id="2.40.320.10">
    <property type="entry name" value="Hypothetical Protein Pfu-838710-001"/>
    <property type="match status" value="1"/>
</dbReference>
<dbReference type="PROSITE" id="PS51462">
    <property type="entry name" value="NUDIX"/>
    <property type="match status" value="1"/>
</dbReference>
<evidence type="ECO:0000256" key="2">
    <source>
        <dbReference type="ARBA" id="ARBA00005582"/>
    </source>
</evidence>
<dbReference type="SUPFAM" id="SSF55811">
    <property type="entry name" value="Nudix"/>
    <property type="match status" value="1"/>
</dbReference>
<dbReference type="InterPro" id="IPR020084">
    <property type="entry name" value="NUDIX_hydrolase_CS"/>
</dbReference>
<reference evidence="6 7" key="1">
    <citation type="submission" date="2016-12" db="EMBL/GenBank/DDBJ databases">
        <title>Complete genome sequence of Microbacterium aurum KACC 15219.</title>
        <authorList>
            <person name="Jung Y."/>
            <person name="Shin J.-H."/>
            <person name="Lee Y.-J."/>
            <person name="Yi H."/>
            <person name="Bahn Y.-S."/>
            <person name="Kim J.F."/>
            <person name="Lee D.-W."/>
        </authorList>
    </citation>
    <scope>NUCLEOTIDE SEQUENCE [LARGE SCALE GENOMIC DNA]</scope>
    <source>
        <strain evidence="6 7">KACC 15219</strain>
    </source>
</reference>